<evidence type="ECO:0000313" key="1">
    <source>
        <dbReference type="EMBL" id="MEN5378264.1"/>
    </source>
</evidence>
<dbReference type="EMBL" id="JBDJNQ010000006">
    <property type="protein sequence ID" value="MEN5378264.1"/>
    <property type="molecule type" value="Genomic_DNA"/>
</dbReference>
<protein>
    <submittedName>
        <fullName evidence="1">DUF1572 family protein</fullName>
    </submittedName>
</protein>
<dbReference type="Proteomes" id="UP001409291">
    <property type="component" value="Unassembled WGS sequence"/>
</dbReference>
<name>A0ABV0BXL7_9SPHI</name>
<organism evidence="1 2">
    <name type="scientific">Sphingobacterium kitahiroshimense</name>
    <dbReference type="NCBI Taxonomy" id="470446"/>
    <lineage>
        <taxon>Bacteria</taxon>
        <taxon>Pseudomonadati</taxon>
        <taxon>Bacteroidota</taxon>
        <taxon>Sphingobacteriia</taxon>
        <taxon>Sphingobacteriales</taxon>
        <taxon>Sphingobacteriaceae</taxon>
        <taxon>Sphingobacterium</taxon>
    </lineage>
</organism>
<sequence length="188" mass="22368">MNYLEDVQKLFLYYKHLVDSTLNQLSDSQLFWRYNDESNSVAVLIQHISGNMKSRFTDFLTSDGEKEWRNRDAEFELVDQDKNRLFREWNEAWDNLFNTLKCLEFEDLGKLIYIRNQGHTVVEAINRQLAHYPYHVGQIVMLGKMMKGNNWKSLSIPKGESEVFNAVKFTQTRHIEHFTDEMLRHLDG</sequence>
<evidence type="ECO:0000313" key="2">
    <source>
        <dbReference type="Proteomes" id="UP001409291"/>
    </source>
</evidence>
<dbReference type="Pfam" id="PF07609">
    <property type="entry name" value="DUF1572"/>
    <property type="match status" value="1"/>
</dbReference>
<dbReference type="InterPro" id="IPR011466">
    <property type="entry name" value="DUF1572"/>
</dbReference>
<dbReference type="RefSeq" id="WP_021188481.1">
    <property type="nucleotide sequence ID" value="NZ_JAOQNK010000001.1"/>
</dbReference>
<reference evidence="1 2" key="1">
    <citation type="submission" date="2024-04" db="EMBL/GenBank/DDBJ databases">
        <title>WGS of bacteria from Torrens River.</title>
        <authorList>
            <person name="Wyrsch E.R."/>
            <person name="Drigo B."/>
        </authorList>
    </citation>
    <scope>NUCLEOTIDE SEQUENCE [LARGE SCALE GENOMIC DNA]</scope>
    <source>
        <strain evidence="1 2">TWI391</strain>
    </source>
</reference>
<dbReference type="Gene3D" id="1.20.120.450">
    <property type="entry name" value="dinb family like domain"/>
    <property type="match status" value="1"/>
</dbReference>
<proteinExistence type="predicted"/>
<dbReference type="SUPFAM" id="SSF109854">
    <property type="entry name" value="DinB/YfiT-like putative metalloenzymes"/>
    <property type="match status" value="1"/>
</dbReference>
<gene>
    <name evidence="1" type="ORF">ABE541_13445</name>
</gene>
<comment type="caution">
    <text evidence="1">The sequence shown here is derived from an EMBL/GenBank/DDBJ whole genome shotgun (WGS) entry which is preliminary data.</text>
</comment>
<dbReference type="InterPro" id="IPR034660">
    <property type="entry name" value="DinB/YfiT-like"/>
</dbReference>
<accession>A0ABV0BXL7</accession>
<keyword evidence="2" id="KW-1185">Reference proteome</keyword>